<evidence type="ECO:0000313" key="3">
    <source>
        <dbReference type="EMBL" id="QSB05653.1"/>
    </source>
</evidence>
<keyword evidence="2" id="KW-0472">Membrane</keyword>
<feature type="region of interest" description="Disordered" evidence="1">
    <location>
        <begin position="1"/>
        <end position="89"/>
    </location>
</feature>
<keyword evidence="2" id="KW-1133">Transmembrane helix</keyword>
<keyword evidence="4" id="KW-1185">Reference proteome</keyword>
<feature type="transmembrane region" description="Helical" evidence="2">
    <location>
        <begin position="245"/>
        <end position="268"/>
    </location>
</feature>
<organism evidence="3 4">
    <name type="scientific">Natronoglycomyces albus</name>
    <dbReference type="NCBI Taxonomy" id="2811108"/>
    <lineage>
        <taxon>Bacteria</taxon>
        <taxon>Bacillati</taxon>
        <taxon>Actinomycetota</taxon>
        <taxon>Actinomycetes</taxon>
        <taxon>Glycomycetales</taxon>
        <taxon>Glycomycetaceae</taxon>
        <taxon>Natronoglycomyces</taxon>
    </lineage>
</organism>
<feature type="compositionally biased region" description="Polar residues" evidence="1">
    <location>
        <begin position="18"/>
        <end position="30"/>
    </location>
</feature>
<dbReference type="RefSeq" id="WP_213171665.1">
    <property type="nucleotide sequence ID" value="NZ_CP070496.1"/>
</dbReference>
<feature type="transmembrane region" description="Helical" evidence="2">
    <location>
        <begin position="130"/>
        <end position="149"/>
    </location>
</feature>
<feature type="transmembrane region" description="Helical" evidence="2">
    <location>
        <begin position="156"/>
        <end position="173"/>
    </location>
</feature>
<dbReference type="AlphaFoldDB" id="A0A895XQ35"/>
<name>A0A895XQ35_9ACTN</name>
<reference evidence="3" key="1">
    <citation type="submission" date="2021-02" db="EMBL/GenBank/DDBJ databases">
        <title>Natronoglycomyces albus gen. nov., sp. nov, a haloalkaliphilic actinobacterium from a soda solonchak soil.</title>
        <authorList>
            <person name="Sorokin D.Y."/>
            <person name="Khijniak T.V."/>
            <person name="Zakharycheva A.P."/>
            <person name="Boueva O.V."/>
            <person name="Ariskina E.V."/>
            <person name="Hahnke R.L."/>
            <person name="Bunk B."/>
            <person name="Sproer C."/>
            <person name="Schumann P."/>
            <person name="Evtushenko L.I."/>
            <person name="Kublanov I.V."/>
        </authorList>
    </citation>
    <scope>NUCLEOTIDE SEQUENCE</scope>
    <source>
        <strain evidence="3">DSM 106290</strain>
    </source>
</reference>
<dbReference type="KEGG" id="nav:JQS30_01615"/>
<feature type="transmembrane region" description="Helical" evidence="2">
    <location>
        <begin position="365"/>
        <end position="388"/>
    </location>
</feature>
<dbReference type="EMBL" id="CP070496">
    <property type="protein sequence ID" value="QSB05653.1"/>
    <property type="molecule type" value="Genomic_DNA"/>
</dbReference>
<evidence type="ECO:0000256" key="2">
    <source>
        <dbReference type="SAM" id="Phobius"/>
    </source>
</evidence>
<evidence type="ECO:0000313" key="4">
    <source>
        <dbReference type="Proteomes" id="UP000662939"/>
    </source>
</evidence>
<keyword evidence="2" id="KW-0812">Transmembrane</keyword>
<feature type="transmembrane region" description="Helical" evidence="2">
    <location>
        <begin position="408"/>
        <end position="430"/>
    </location>
</feature>
<sequence length="481" mass="50334">MTQPSDPQPGGQYWEPSEPSQAAGEQTQRLTGAPAEPPFVAPVGGPTPPPPNLGASAVAGTSTMPAAQSPIDPFATSPQASEESAPGRSRDRMGFTLIWEGILLLLSLGALAAVIFTVDDVFPAGARFDEAANVIVPFLLMALGLGLSLRLGAPNFGIPVFVIVGAWAVGIGVGENLLLDVGVLVGIALVSTVLIVILTVALRQQPWIVTLAVALLMFAIVAAWAESLSGLSNHVPTVSGFTLTPWIALVAAVALAVIGGLLGCLTAMRERFTKVSSMLKGECPRSASLVSFYGLCTFISITLVFAAVVLSQALPQGEYGGLWAVWAPETGFSAVFALGALTLFMMVLVIVTWGGTSLNGRRGGIAGTALAAILVFAIFLLVESAMYGQRPNGLEMLLEPVMFLGTDASNISFLLLALMLVLGLFISWMVDRWGQPRTPVTEGDPVEFPPQPAQDSAESDADLGIFGEPNRDPDAHMFPNR</sequence>
<gene>
    <name evidence="3" type="ORF">JQS30_01615</name>
</gene>
<feature type="transmembrane region" description="Helical" evidence="2">
    <location>
        <begin position="97"/>
        <end position="118"/>
    </location>
</feature>
<feature type="transmembrane region" description="Helical" evidence="2">
    <location>
        <begin position="207"/>
        <end position="225"/>
    </location>
</feature>
<feature type="transmembrane region" description="Helical" evidence="2">
    <location>
        <begin position="179"/>
        <end position="200"/>
    </location>
</feature>
<evidence type="ECO:0000256" key="1">
    <source>
        <dbReference type="SAM" id="MobiDB-lite"/>
    </source>
</evidence>
<accession>A0A895XQ35</accession>
<feature type="transmembrane region" description="Helical" evidence="2">
    <location>
        <begin position="331"/>
        <end position="353"/>
    </location>
</feature>
<proteinExistence type="predicted"/>
<feature type="transmembrane region" description="Helical" evidence="2">
    <location>
        <begin position="289"/>
        <end position="311"/>
    </location>
</feature>
<feature type="compositionally biased region" description="Pro residues" evidence="1">
    <location>
        <begin position="35"/>
        <end position="52"/>
    </location>
</feature>
<protein>
    <submittedName>
        <fullName evidence="3">Uncharacterized protein</fullName>
    </submittedName>
</protein>
<feature type="region of interest" description="Disordered" evidence="1">
    <location>
        <begin position="440"/>
        <end position="481"/>
    </location>
</feature>
<dbReference type="Proteomes" id="UP000662939">
    <property type="component" value="Chromosome"/>
</dbReference>